<dbReference type="PANTHER" id="PTHR34115">
    <property type="entry name" value="PROTEIN, PUTATIVE-RELATED"/>
    <property type="match status" value="1"/>
</dbReference>
<evidence type="ECO:0000313" key="3">
    <source>
        <dbReference type="Proteomes" id="UP001281410"/>
    </source>
</evidence>
<dbReference type="InterPro" id="IPR053258">
    <property type="entry name" value="Ca-permeable_cation_channel"/>
</dbReference>
<gene>
    <name evidence="2" type="ORF">Dsin_026394</name>
</gene>
<keyword evidence="3" id="KW-1185">Reference proteome</keyword>
<protein>
    <submittedName>
        <fullName evidence="2">Uncharacterized protein</fullName>
    </submittedName>
</protein>
<dbReference type="AlphaFoldDB" id="A0AAD9ZY41"/>
<proteinExistence type="predicted"/>
<comment type="caution">
    <text evidence="2">The sequence shown here is derived from an EMBL/GenBank/DDBJ whole genome shotgun (WGS) entry which is preliminary data.</text>
</comment>
<keyword evidence="1" id="KW-0812">Transmembrane</keyword>
<accession>A0AAD9ZY41</accession>
<keyword evidence="1" id="KW-0472">Membrane</keyword>
<reference evidence="2" key="1">
    <citation type="journal article" date="2023" name="Plant J.">
        <title>Genome sequences and population genomics provide insights into the demographic history, inbreeding, and mutation load of two 'living fossil' tree species of Dipteronia.</title>
        <authorList>
            <person name="Feng Y."/>
            <person name="Comes H.P."/>
            <person name="Chen J."/>
            <person name="Zhu S."/>
            <person name="Lu R."/>
            <person name="Zhang X."/>
            <person name="Li P."/>
            <person name="Qiu J."/>
            <person name="Olsen K.M."/>
            <person name="Qiu Y."/>
        </authorList>
    </citation>
    <scope>NUCLEOTIDE SEQUENCE</scope>
    <source>
        <strain evidence="2">NBL</strain>
    </source>
</reference>
<dbReference type="Proteomes" id="UP001281410">
    <property type="component" value="Unassembled WGS sequence"/>
</dbReference>
<feature type="transmembrane region" description="Helical" evidence="1">
    <location>
        <begin position="77"/>
        <end position="93"/>
    </location>
</feature>
<sequence length="144" mass="16503">MHPSFSHMKTLYKNKEDNPCIHFSQKQSMATQQQQMELKEKDQELIFKIAMSFNFIIPILIGLLLLTRDQSPFETHPSNMCVFMISTLIYYSVTLRSMPSAALISGSLTSILLLCFFLPRWLGLVILIVWVFVTVSVAYKVHAA</sequence>
<dbReference type="EMBL" id="JANJYJ010000008">
    <property type="protein sequence ID" value="KAK3195084.1"/>
    <property type="molecule type" value="Genomic_DNA"/>
</dbReference>
<dbReference type="PANTHER" id="PTHR34115:SF5">
    <property type="entry name" value="PROTEIN, PUTATIVE-RELATED"/>
    <property type="match status" value="1"/>
</dbReference>
<organism evidence="2 3">
    <name type="scientific">Dipteronia sinensis</name>
    <dbReference type="NCBI Taxonomy" id="43782"/>
    <lineage>
        <taxon>Eukaryota</taxon>
        <taxon>Viridiplantae</taxon>
        <taxon>Streptophyta</taxon>
        <taxon>Embryophyta</taxon>
        <taxon>Tracheophyta</taxon>
        <taxon>Spermatophyta</taxon>
        <taxon>Magnoliopsida</taxon>
        <taxon>eudicotyledons</taxon>
        <taxon>Gunneridae</taxon>
        <taxon>Pentapetalae</taxon>
        <taxon>rosids</taxon>
        <taxon>malvids</taxon>
        <taxon>Sapindales</taxon>
        <taxon>Sapindaceae</taxon>
        <taxon>Hippocastanoideae</taxon>
        <taxon>Acereae</taxon>
        <taxon>Dipteronia</taxon>
    </lineage>
</organism>
<evidence type="ECO:0000256" key="1">
    <source>
        <dbReference type="SAM" id="Phobius"/>
    </source>
</evidence>
<name>A0AAD9ZY41_9ROSI</name>
<feature type="transmembrane region" description="Helical" evidence="1">
    <location>
        <begin position="45"/>
        <end position="65"/>
    </location>
</feature>
<keyword evidence="1" id="KW-1133">Transmembrane helix</keyword>
<evidence type="ECO:0000313" key="2">
    <source>
        <dbReference type="EMBL" id="KAK3195084.1"/>
    </source>
</evidence>